<dbReference type="InterPro" id="IPR010736">
    <property type="entry name" value="SHIPPO-rpt"/>
</dbReference>
<dbReference type="Proteomes" id="UP000794436">
    <property type="component" value="Unassembled WGS sequence"/>
</dbReference>
<sequence>MTTELGDKPVLRLALGPGTYEVDKDWRIETISVPFSFGKEPRRGILERASGPRVTSPVETRLSRYPKKLTDAQRCKSEAALTPPSQLRHTRPTGTNADIAAYSNELAKSYQQLDSSVGHLQRRIASPERRAQQFERFRPPNTHTEAYRRGPGSYEHENTLHTAPQMNSTNTSGLSLDEQQELELQRLLIKSQSTSRMPFEKRVPSADKTTTFGRIKHRDMLKFMHQAGHTSTTAVEESIAPGIYETTTTTFRVKTHNLLYKDPELLKHRGKKPVKSPTKASTRSGGPSPEDARAQWRSFKQGPQLGNSSMGTKR</sequence>
<accession>A0A8K1C6D5</accession>
<keyword evidence="3" id="KW-1185">Reference proteome</keyword>
<dbReference type="OrthoDB" id="77716at2759"/>
<evidence type="ECO:0000256" key="1">
    <source>
        <dbReference type="SAM" id="MobiDB-lite"/>
    </source>
</evidence>
<feature type="compositionally biased region" description="Polar residues" evidence="1">
    <location>
        <begin position="304"/>
        <end position="314"/>
    </location>
</feature>
<organism evidence="2 3">
    <name type="scientific">Pythium oligandrum</name>
    <name type="common">Mycoparasitic fungus</name>
    <dbReference type="NCBI Taxonomy" id="41045"/>
    <lineage>
        <taxon>Eukaryota</taxon>
        <taxon>Sar</taxon>
        <taxon>Stramenopiles</taxon>
        <taxon>Oomycota</taxon>
        <taxon>Peronosporomycetes</taxon>
        <taxon>Pythiales</taxon>
        <taxon>Pythiaceae</taxon>
        <taxon>Pythium</taxon>
    </lineage>
</organism>
<dbReference type="EMBL" id="SPLM01000144">
    <property type="protein sequence ID" value="TMW57170.1"/>
    <property type="molecule type" value="Genomic_DNA"/>
</dbReference>
<reference evidence="2" key="1">
    <citation type="submission" date="2019-03" db="EMBL/GenBank/DDBJ databases">
        <title>Long read genome sequence of the mycoparasitic Pythium oligandrum ATCC 38472 isolated from sugarbeet rhizosphere.</title>
        <authorList>
            <person name="Gaulin E."/>
        </authorList>
    </citation>
    <scope>NUCLEOTIDE SEQUENCE</scope>
    <source>
        <strain evidence="2">ATCC 38472_TT</strain>
    </source>
</reference>
<comment type="caution">
    <text evidence="2">The sequence shown here is derived from an EMBL/GenBank/DDBJ whole genome shotgun (WGS) entry which is preliminary data.</text>
</comment>
<evidence type="ECO:0000313" key="2">
    <source>
        <dbReference type="EMBL" id="TMW57170.1"/>
    </source>
</evidence>
<dbReference type="AlphaFoldDB" id="A0A8K1C6D5"/>
<proteinExistence type="predicted"/>
<dbReference type="Pfam" id="PF07004">
    <property type="entry name" value="SHIPPO-rpt"/>
    <property type="match status" value="1"/>
</dbReference>
<feature type="region of interest" description="Disordered" evidence="1">
    <location>
        <begin position="262"/>
        <end position="314"/>
    </location>
</feature>
<protein>
    <submittedName>
        <fullName evidence="2">Uncharacterized protein</fullName>
    </submittedName>
</protein>
<name>A0A8K1C6D5_PYTOL</name>
<evidence type="ECO:0000313" key="3">
    <source>
        <dbReference type="Proteomes" id="UP000794436"/>
    </source>
</evidence>
<gene>
    <name evidence="2" type="ORF">Poli38472_003095</name>
</gene>